<dbReference type="PANTHER" id="PTHR42850:SF2">
    <property type="entry name" value="BLL5683 PROTEIN"/>
    <property type="match status" value="1"/>
</dbReference>
<dbReference type="AlphaFoldDB" id="A0A518BP66"/>
<dbReference type="InterPro" id="IPR011152">
    <property type="entry name" value="Pesterase_MJ0912"/>
</dbReference>
<evidence type="ECO:0000313" key="4">
    <source>
        <dbReference type="Proteomes" id="UP000316921"/>
    </source>
</evidence>
<evidence type="ECO:0000256" key="1">
    <source>
        <dbReference type="ARBA" id="ARBA00008950"/>
    </source>
</evidence>
<gene>
    <name evidence="3" type="ORF">Pla133_38720</name>
</gene>
<dbReference type="RefSeq" id="WP_145068073.1">
    <property type="nucleotide sequence ID" value="NZ_CP036287.1"/>
</dbReference>
<reference evidence="3 4" key="1">
    <citation type="submission" date="2019-02" db="EMBL/GenBank/DDBJ databases">
        <title>Deep-cultivation of Planctomycetes and their phenomic and genomic characterization uncovers novel biology.</title>
        <authorList>
            <person name="Wiegand S."/>
            <person name="Jogler M."/>
            <person name="Boedeker C."/>
            <person name="Pinto D."/>
            <person name="Vollmers J."/>
            <person name="Rivas-Marin E."/>
            <person name="Kohn T."/>
            <person name="Peeters S.H."/>
            <person name="Heuer A."/>
            <person name="Rast P."/>
            <person name="Oberbeckmann S."/>
            <person name="Bunk B."/>
            <person name="Jeske O."/>
            <person name="Meyerdierks A."/>
            <person name="Storesund J.E."/>
            <person name="Kallscheuer N."/>
            <person name="Luecker S."/>
            <person name="Lage O.M."/>
            <person name="Pohl T."/>
            <person name="Merkel B.J."/>
            <person name="Hornburger P."/>
            <person name="Mueller R.-W."/>
            <person name="Bruemmer F."/>
            <person name="Labrenz M."/>
            <person name="Spormann A.M."/>
            <person name="Op den Camp H."/>
            <person name="Overmann J."/>
            <person name="Amann R."/>
            <person name="Jetten M.S.M."/>
            <person name="Mascher T."/>
            <person name="Medema M.H."/>
            <person name="Devos D.P."/>
            <person name="Kaster A.-K."/>
            <person name="Ovreas L."/>
            <person name="Rohde M."/>
            <person name="Galperin M.Y."/>
            <person name="Jogler C."/>
        </authorList>
    </citation>
    <scope>NUCLEOTIDE SEQUENCE [LARGE SCALE GENOMIC DNA]</scope>
    <source>
        <strain evidence="3 4">Pla133</strain>
    </source>
</reference>
<dbReference type="Pfam" id="PF12850">
    <property type="entry name" value="Metallophos_2"/>
    <property type="match status" value="1"/>
</dbReference>
<sequence>MKVAIISDLHSNRESLEAVYEHIQSQGVDEIVCLGDVIGYGPEPEFCVDLVRGHTSWCLLGNHDEALFSDASDFNSYARAAIDFTRKRMEPRWWSSAERRARWRFLQGLPRTKSIGRFHFFHGSPRDPVREYVLSTDGILNPEKLTDIFSRFDGVAFAGHTHQPGLHDEDLHWHGMDGRDTLTLPLPPGQKAFVNVGSTGQPRDGDSRACYAILEDEQVTWHRVVYDYRVTQQKILATGALPTILARRLEVGK</sequence>
<dbReference type="SUPFAM" id="SSF56300">
    <property type="entry name" value="Metallo-dependent phosphatases"/>
    <property type="match status" value="1"/>
</dbReference>
<dbReference type="GO" id="GO:0016791">
    <property type="term" value="F:phosphatase activity"/>
    <property type="evidence" value="ECO:0007669"/>
    <property type="project" value="TreeGrafter"/>
</dbReference>
<dbReference type="Proteomes" id="UP000316921">
    <property type="component" value="Chromosome"/>
</dbReference>
<name>A0A518BP66_9BACT</name>
<accession>A0A518BP66</accession>
<dbReference type="CDD" id="cd00838">
    <property type="entry name" value="MPP_superfamily"/>
    <property type="match status" value="1"/>
</dbReference>
<evidence type="ECO:0000313" key="3">
    <source>
        <dbReference type="EMBL" id="QDU68769.1"/>
    </source>
</evidence>
<evidence type="ECO:0000259" key="2">
    <source>
        <dbReference type="Pfam" id="PF12850"/>
    </source>
</evidence>
<feature type="domain" description="Calcineurin-like phosphoesterase" evidence="2">
    <location>
        <begin position="1"/>
        <end position="215"/>
    </location>
</feature>
<dbReference type="InterPro" id="IPR024654">
    <property type="entry name" value="Calcineurin-like_PHP_lpxH"/>
</dbReference>
<proteinExistence type="inferred from homology"/>
<comment type="similarity">
    <text evidence="1">Belongs to the metallophosphoesterase superfamily. YfcE family.</text>
</comment>
<dbReference type="InterPro" id="IPR050126">
    <property type="entry name" value="Ap4A_hydrolase"/>
</dbReference>
<keyword evidence="4" id="KW-1185">Reference proteome</keyword>
<dbReference type="Gene3D" id="3.60.21.10">
    <property type="match status" value="1"/>
</dbReference>
<protein>
    <submittedName>
        <fullName evidence="3">Phosphodiesterase</fullName>
    </submittedName>
</protein>
<dbReference type="PANTHER" id="PTHR42850">
    <property type="entry name" value="METALLOPHOSPHOESTERASE"/>
    <property type="match status" value="1"/>
</dbReference>
<dbReference type="EMBL" id="CP036287">
    <property type="protein sequence ID" value="QDU68769.1"/>
    <property type="molecule type" value="Genomic_DNA"/>
</dbReference>
<organism evidence="3 4">
    <name type="scientific">Engelhardtia mirabilis</name>
    <dbReference type="NCBI Taxonomy" id="2528011"/>
    <lineage>
        <taxon>Bacteria</taxon>
        <taxon>Pseudomonadati</taxon>
        <taxon>Planctomycetota</taxon>
        <taxon>Planctomycetia</taxon>
        <taxon>Planctomycetia incertae sedis</taxon>
        <taxon>Engelhardtia</taxon>
    </lineage>
</organism>
<dbReference type="KEGG" id="pbap:Pla133_38720"/>
<dbReference type="InterPro" id="IPR029052">
    <property type="entry name" value="Metallo-depent_PP-like"/>
</dbReference>
<dbReference type="PIRSF" id="PIRSF000883">
    <property type="entry name" value="Pesterase_MJ0912"/>
    <property type="match status" value="1"/>
</dbReference>
<dbReference type="GO" id="GO:0005737">
    <property type="term" value="C:cytoplasm"/>
    <property type="evidence" value="ECO:0007669"/>
    <property type="project" value="TreeGrafter"/>
</dbReference>